<proteinExistence type="predicted"/>
<evidence type="ECO:0000256" key="5">
    <source>
        <dbReference type="SAM" id="MobiDB-lite"/>
    </source>
</evidence>
<comment type="caution">
    <text evidence="7">The sequence shown here is derived from an EMBL/GenBank/DDBJ whole genome shotgun (WGS) entry which is preliminary data.</text>
</comment>
<dbReference type="Proteomes" id="UP000696573">
    <property type="component" value="Unassembled WGS sequence"/>
</dbReference>
<dbReference type="AlphaFoldDB" id="A0A9N9VUD7"/>
<keyword evidence="4 6" id="KW-0472">Membrane</keyword>
<dbReference type="InterPro" id="IPR005828">
    <property type="entry name" value="MFS_sugar_transport-like"/>
</dbReference>
<evidence type="ECO:0000256" key="6">
    <source>
        <dbReference type="SAM" id="Phobius"/>
    </source>
</evidence>
<gene>
    <name evidence="7" type="ORF">CRHIZ90672A_00008624</name>
</gene>
<feature type="region of interest" description="Disordered" evidence="5">
    <location>
        <begin position="272"/>
        <end position="295"/>
    </location>
</feature>
<evidence type="ECO:0000256" key="2">
    <source>
        <dbReference type="ARBA" id="ARBA00022692"/>
    </source>
</evidence>
<evidence type="ECO:0000256" key="4">
    <source>
        <dbReference type="ARBA" id="ARBA00023136"/>
    </source>
</evidence>
<dbReference type="SUPFAM" id="SSF103473">
    <property type="entry name" value="MFS general substrate transporter"/>
    <property type="match status" value="1"/>
</dbReference>
<dbReference type="Gene3D" id="1.20.1250.20">
    <property type="entry name" value="MFS general substrate transporter like domains"/>
    <property type="match status" value="1"/>
</dbReference>
<dbReference type="GO" id="GO:0016020">
    <property type="term" value="C:membrane"/>
    <property type="evidence" value="ECO:0007669"/>
    <property type="project" value="UniProtKB-SubCell"/>
</dbReference>
<dbReference type="InterPro" id="IPR036259">
    <property type="entry name" value="MFS_trans_sf"/>
</dbReference>
<evidence type="ECO:0000313" key="7">
    <source>
        <dbReference type="EMBL" id="CAH0033263.1"/>
    </source>
</evidence>
<dbReference type="Pfam" id="PF00083">
    <property type="entry name" value="Sugar_tr"/>
    <property type="match status" value="1"/>
</dbReference>
<evidence type="ECO:0000256" key="1">
    <source>
        <dbReference type="ARBA" id="ARBA00004141"/>
    </source>
</evidence>
<evidence type="ECO:0008006" key="9">
    <source>
        <dbReference type="Google" id="ProtNLM"/>
    </source>
</evidence>
<accession>A0A9N9VUD7</accession>
<name>A0A9N9VUD7_9HYPO</name>
<dbReference type="GO" id="GO:0005351">
    <property type="term" value="F:carbohydrate:proton symporter activity"/>
    <property type="evidence" value="ECO:0007669"/>
    <property type="project" value="TreeGrafter"/>
</dbReference>
<dbReference type="OrthoDB" id="5296287at2759"/>
<keyword evidence="2 6" id="KW-0812">Transmembrane</keyword>
<reference evidence="7" key="1">
    <citation type="submission" date="2021-10" db="EMBL/GenBank/DDBJ databases">
        <authorList>
            <person name="Piombo E."/>
        </authorList>
    </citation>
    <scope>NUCLEOTIDE SEQUENCE</scope>
</reference>
<sequence>MFRVRGLLTSWYPVTVSASLFVANFTVYGIYMHVPNSRLRYQISWFGPASSELSEIEHDISWSQTEDRASFRSLTKETFTKATNLRCLQQLNSPAGANSITSYLVTIMKMVGQGGISTADNKFLSGMYSFAKLWFTLIEGPVLDAAVQGAIAMLFIYEFRYTVGLLILPYVFGSELWPNQIRSFGTVLGSSFYWIFVYAVKYSMPVMLTNFHNWGGFIFFAGWVFIIFVYVFFMVPEVAGMTVEEIEGVFEGPWFIAYKRNPKVLEGSVSNDQDDDFKHNINKNDSNHGAAVRQV</sequence>
<evidence type="ECO:0000313" key="8">
    <source>
        <dbReference type="Proteomes" id="UP000696573"/>
    </source>
</evidence>
<dbReference type="PANTHER" id="PTHR48022">
    <property type="entry name" value="PLASTIDIC GLUCOSE TRANSPORTER 4"/>
    <property type="match status" value="1"/>
</dbReference>
<dbReference type="EMBL" id="CABFNQ020000747">
    <property type="protein sequence ID" value="CAH0033263.1"/>
    <property type="molecule type" value="Genomic_DNA"/>
</dbReference>
<feature type="transmembrane region" description="Helical" evidence="6">
    <location>
        <begin position="150"/>
        <end position="172"/>
    </location>
</feature>
<feature type="transmembrane region" description="Helical" evidence="6">
    <location>
        <begin position="214"/>
        <end position="233"/>
    </location>
</feature>
<keyword evidence="3 6" id="KW-1133">Transmembrane helix</keyword>
<evidence type="ECO:0000256" key="3">
    <source>
        <dbReference type="ARBA" id="ARBA00022989"/>
    </source>
</evidence>
<comment type="subcellular location">
    <subcellularLocation>
        <location evidence="1">Membrane</location>
        <topology evidence="1">Multi-pass membrane protein</topology>
    </subcellularLocation>
</comment>
<feature type="transmembrane region" description="Helical" evidence="6">
    <location>
        <begin position="12"/>
        <end position="31"/>
    </location>
</feature>
<feature type="transmembrane region" description="Helical" evidence="6">
    <location>
        <begin position="184"/>
        <end position="202"/>
    </location>
</feature>
<organism evidence="7 8">
    <name type="scientific">Clonostachys rhizophaga</name>
    <dbReference type="NCBI Taxonomy" id="160324"/>
    <lineage>
        <taxon>Eukaryota</taxon>
        <taxon>Fungi</taxon>
        <taxon>Dikarya</taxon>
        <taxon>Ascomycota</taxon>
        <taxon>Pezizomycotina</taxon>
        <taxon>Sordariomycetes</taxon>
        <taxon>Hypocreomycetidae</taxon>
        <taxon>Hypocreales</taxon>
        <taxon>Bionectriaceae</taxon>
        <taxon>Clonostachys</taxon>
    </lineage>
</organism>
<dbReference type="PANTHER" id="PTHR48022:SF59">
    <property type="entry name" value="MAJOR FACILITATOR SUPERFAMILY (MFS) PROFILE DOMAIN-CONTAINING PROTEIN"/>
    <property type="match status" value="1"/>
</dbReference>
<dbReference type="InterPro" id="IPR050360">
    <property type="entry name" value="MFS_Sugar_Transporters"/>
</dbReference>
<protein>
    <recommendedName>
        <fullName evidence="9">Major facilitator superfamily (MFS) profile domain-containing protein</fullName>
    </recommendedName>
</protein>
<keyword evidence="8" id="KW-1185">Reference proteome</keyword>